<dbReference type="Pfam" id="PF13463">
    <property type="entry name" value="HTH_27"/>
    <property type="match status" value="1"/>
</dbReference>
<proteinExistence type="predicted"/>
<dbReference type="GO" id="GO:0003677">
    <property type="term" value="F:DNA binding"/>
    <property type="evidence" value="ECO:0007669"/>
    <property type="project" value="UniProtKB-KW"/>
</dbReference>
<accession>A0A7X6BAA7</accession>
<keyword evidence="3" id="KW-0238">DNA-binding</keyword>
<feature type="domain" description="HTH marR-type" evidence="2">
    <location>
        <begin position="289"/>
        <end position="341"/>
    </location>
</feature>
<dbReference type="InterPro" id="IPR036390">
    <property type="entry name" value="WH_DNA-bd_sf"/>
</dbReference>
<gene>
    <name evidence="3" type="ORF">GGR90_003376</name>
</gene>
<dbReference type="SUPFAM" id="SSF46785">
    <property type="entry name" value="Winged helix' DNA-binding domain"/>
    <property type="match status" value="1"/>
</dbReference>
<dbReference type="InterPro" id="IPR000835">
    <property type="entry name" value="HTH_MarR-typ"/>
</dbReference>
<dbReference type="RefSeq" id="WP_245198743.1">
    <property type="nucleotide sequence ID" value="NZ_JAATIT010000004.1"/>
</dbReference>
<dbReference type="GO" id="GO:0003700">
    <property type="term" value="F:DNA-binding transcription factor activity"/>
    <property type="evidence" value="ECO:0007669"/>
    <property type="project" value="InterPro"/>
</dbReference>
<reference evidence="3 4" key="1">
    <citation type="submission" date="2020-03" db="EMBL/GenBank/DDBJ databases">
        <title>Genomic Encyclopedia of Type Strains, Phase IV (KMG-IV): sequencing the most valuable type-strain genomes for metagenomic binning, comparative biology and taxonomic classification.</title>
        <authorList>
            <person name="Goeker M."/>
        </authorList>
    </citation>
    <scope>NUCLEOTIDE SEQUENCE [LARGE SCALE GENOMIC DNA]</scope>
    <source>
        <strain evidence="3 4">DSM 25229</strain>
    </source>
</reference>
<name>A0A7X6BAA7_9SPHN</name>
<organism evidence="3 4">
    <name type="scientific">Sphingopyxis italica</name>
    <dbReference type="NCBI Taxonomy" id="1129133"/>
    <lineage>
        <taxon>Bacteria</taxon>
        <taxon>Pseudomonadati</taxon>
        <taxon>Pseudomonadota</taxon>
        <taxon>Alphaproteobacteria</taxon>
        <taxon>Sphingomonadales</taxon>
        <taxon>Sphingomonadaceae</taxon>
        <taxon>Sphingopyxis</taxon>
    </lineage>
</organism>
<evidence type="ECO:0000313" key="4">
    <source>
        <dbReference type="Proteomes" id="UP000535078"/>
    </source>
</evidence>
<feature type="coiled-coil region" evidence="1">
    <location>
        <begin position="172"/>
        <end position="199"/>
    </location>
</feature>
<comment type="caution">
    <text evidence="3">The sequence shown here is derived from an EMBL/GenBank/DDBJ whole genome shotgun (WGS) entry which is preliminary data.</text>
</comment>
<evidence type="ECO:0000256" key="1">
    <source>
        <dbReference type="SAM" id="Coils"/>
    </source>
</evidence>
<dbReference type="EMBL" id="JAATIT010000004">
    <property type="protein sequence ID" value="NJB91174.1"/>
    <property type="molecule type" value="Genomic_DNA"/>
</dbReference>
<dbReference type="InterPro" id="IPR036388">
    <property type="entry name" value="WH-like_DNA-bd_sf"/>
</dbReference>
<sequence>MITPGWSDGKGDGIMIDQDIIDGGMGASAVHARPLAALRGPIAKGSASPLLFIGPRDDWSDMASLADVRLAGIASPSGAADTIRRMPTLDIVWLAAAETVEADMLAGICAATEEGGCNLICETALEALDRVAAAVPASVNVQFLVDADPADRLVALAAARRTRDWTLNDVARGDAMERIDRLQEEVARISRLLGDLAAQSGGLPGAPAGFAPRGEEFADYPGQVRAPARDYAAMPRSFVPEERTLDRQRAKAVRRMLRQRRMREQYFPADLFADPAWDMLLDLYAARLERQPVSVSSLCIAAAVPATTALRWIKTMTDAGLFVREADPHDGRRIFIALAEGACDALARYFEALEE</sequence>
<evidence type="ECO:0000313" key="3">
    <source>
        <dbReference type="EMBL" id="NJB91174.1"/>
    </source>
</evidence>
<dbReference type="Proteomes" id="UP000535078">
    <property type="component" value="Unassembled WGS sequence"/>
</dbReference>
<protein>
    <submittedName>
        <fullName evidence="3">DNA-binding MarR family transcriptional regulator</fullName>
    </submittedName>
</protein>
<dbReference type="Gene3D" id="1.10.10.10">
    <property type="entry name" value="Winged helix-like DNA-binding domain superfamily/Winged helix DNA-binding domain"/>
    <property type="match status" value="1"/>
</dbReference>
<dbReference type="AlphaFoldDB" id="A0A7X6BAA7"/>
<keyword evidence="1" id="KW-0175">Coiled coil</keyword>
<keyword evidence="4" id="KW-1185">Reference proteome</keyword>
<evidence type="ECO:0000259" key="2">
    <source>
        <dbReference type="Pfam" id="PF13463"/>
    </source>
</evidence>